<dbReference type="PANTHER" id="PTHR31480">
    <property type="entry name" value="BIFUNCTIONAL LYCOPENE CYCLASE/PHYTOENE SYNTHASE"/>
    <property type="match status" value="1"/>
</dbReference>
<accession>A0A099F0H6</accession>
<dbReference type="OrthoDB" id="9807580at2"/>
<dbReference type="SFLD" id="SFLDG01018">
    <property type="entry name" value="Squalene/Phytoene_Synthase_Lik"/>
    <property type="match status" value="1"/>
</dbReference>
<dbReference type="STRING" id="690417.IC63_12700"/>
<dbReference type="PROSITE" id="PS01045">
    <property type="entry name" value="SQUALEN_PHYTOEN_SYN_2"/>
    <property type="match status" value="1"/>
</dbReference>
<evidence type="ECO:0000256" key="3">
    <source>
        <dbReference type="ARBA" id="ARBA00004684"/>
    </source>
</evidence>
<dbReference type="InterPro" id="IPR008949">
    <property type="entry name" value="Isoprenoid_synthase_dom_sf"/>
</dbReference>
<dbReference type="PROSITE" id="PS01044">
    <property type="entry name" value="SQUALEN_PHYTOEN_SYN_1"/>
    <property type="match status" value="1"/>
</dbReference>
<dbReference type="Gene3D" id="1.10.600.10">
    <property type="entry name" value="Farnesyl Diphosphate Synthase"/>
    <property type="match status" value="1"/>
</dbReference>
<gene>
    <name evidence="9" type="ORF">IC63_12700</name>
</gene>
<evidence type="ECO:0000313" key="9">
    <source>
        <dbReference type="EMBL" id="KGJ03949.1"/>
    </source>
</evidence>
<dbReference type="InterPro" id="IPR002060">
    <property type="entry name" value="Squ/phyt_synthse"/>
</dbReference>
<keyword evidence="7" id="KW-0464">Manganese</keyword>
<evidence type="ECO:0000256" key="5">
    <source>
        <dbReference type="ARBA" id="ARBA00022679"/>
    </source>
</evidence>
<dbReference type="FunFam" id="1.10.600.10:FF:000020">
    <property type="entry name" value="Phytoene synthase"/>
    <property type="match status" value="1"/>
</dbReference>
<dbReference type="SUPFAM" id="SSF48576">
    <property type="entry name" value="Terpenoid synthases"/>
    <property type="match status" value="1"/>
</dbReference>
<keyword evidence="10" id="KW-1185">Reference proteome</keyword>
<evidence type="ECO:0000256" key="4">
    <source>
        <dbReference type="ARBA" id="ARBA00006251"/>
    </source>
</evidence>
<comment type="cofactor">
    <cofactor evidence="1">
        <name>Mn(2+)</name>
        <dbReference type="ChEBI" id="CHEBI:29035"/>
    </cofactor>
</comment>
<protein>
    <recommendedName>
        <fullName evidence="11">Phytoene synthase</fullName>
    </recommendedName>
</protein>
<name>A0A099F0H6_9RHOB</name>
<comment type="cofactor">
    <cofactor evidence="2">
        <name>Mg(2+)</name>
        <dbReference type="ChEBI" id="CHEBI:18420"/>
    </cofactor>
</comment>
<dbReference type="GO" id="GO:0051996">
    <property type="term" value="F:squalene synthase [NAD(P)H] activity"/>
    <property type="evidence" value="ECO:0007669"/>
    <property type="project" value="InterPro"/>
</dbReference>
<comment type="caution">
    <text evidence="9">The sequence shown here is derived from an EMBL/GenBank/DDBJ whole genome shotgun (WGS) entry which is preliminary data.</text>
</comment>
<reference evidence="9 10" key="2">
    <citation type="submission" date="2014-10" db="EMBL/GenBank/DDBJ databases">
        <title>Paracoccus sanguinis sp. nov., isolated from clinical specimens of New York State patients.</title>
        <authorList>
            <person name="Mingle L.A."/>
            <person name="Cole J.A."/>
            <person name="Lapierre P."/>
            <person name="Musser K.A."/>
        </authorList>
    </citation>
    <scope>NUCLEOTIDE SEQUENCE [LARGE SCALE GENOMIC DNA]</scope>
    <source>
        <strain evidence="9 10">HAMBI 3106</strain>
    </source>
</reference>
<evidence type="ECO:0000256" key="7">
    <source>
        <dbReference type="ARBA" id="ARBA00023211"/>
    </source>
</evidence>
<dbReference type="GO" id="GO:0016117">
    <property type="term" value="P:carotenoid biosynthetic process"/>
    <property type="evidence" value="ECO:0007669"/>
    <property type="project" value="UniProtKB-KW"/>
</dbReference>
<dbReference type="InterPro" id="IPR044843">
    <property type="entry name" value="Trans_IPPS_bact-type"/>
</dbReference>
<keyword evidence="5" id="KW-0808">Transferase</keyword>
<evidence type="ECO:0008006" key="11">
    <source>
        <dbReference type="Google" id="ProtNLM"/>
    </source>
</evidence>
<dbReference type="GO" id="GO:0004311">
    <property type="term" value="F:geranylgeranyl diphosphate synthase activity"/>
    <property type="evidence" value="ECO:0007669"/>
    <property type="project" value="InterPro"/>
</dbReference>
<evidence type="ECO:0000313" key="10">
    <source>
        <dbReference type="Proteomes" id="UP000029917"/>
    </source>
</evidence>
<reference evidence="9 10" key="1">
    <citation type="submission" date="2014-09" db="EMBL/GenBank/DDBJ databases">
        <authorList>
            <person name="McGinnis J.M."/>
            <person name="Wolfgang W.J."/>
        </authorList>
    </citation>
    <scope>NUCLEOTIDE SEQUENCE [LARGE SCALE GENOMIC DNA]</scope>
    <source>
        <strain evidence="9 10">HAMBI 3106</strain>
    </source>
</reference>
<dbReference type="InterPro" id="IPR019845">
    <property type="entry name" value="Squalene/phytoene_synthase_CS"/>
</dbReference>
<sequence>MSELVAASEQAIAKGSTSFAAAARLLPRAVRDDTVMLYAWCRHADDVVDGQVSGATPADGHDATAAVAQLRADTLAALHGDGPMAPPFAALRTVARRHDFPDAWPLALIDGFTMDAEGRRYATLTDTLDYAYHVAGVVGVMMARVMGVRDEDVLDRACDLGLAFQLTNIARDVQDDAAIGRVYLPQDWLDAAGARVDAPGTPALNGVIARLVSEAEPYYASARGGLAELPVQAAWSIAAALRVYRAIGRKILRAGPGFDGRRVSTSGAEKVALVAAAAADAATSRWQRPSARLRGLWTRVRA</sequence>
<evidence type="ECO:0000256" key="8">
    <source>
        <dbReference type="ARBA" id="ARBA00053028"/>
    </source>
</evidence>
<keyword evidence="6" id="KW-0125">Carotenoid biosynthesis</keyword>
<dbReference type="InterPro" id="IPR033904">
    <property type="entry name" value="Trans_IPPS_HH"/>
</dbReference>
<dbReference type="RefSeq" id="WP_036720825.1">
    <property type="nucleotide sequence ID" value="NZ_JRKS01000046.1"/>
</dbReference>
<organism evidence="9 10">
    <name type="scientific">Paracoccus sphaerophysae</name>
    <dbReference type="NCBI Taxonomy" id="690417"/>
    <lineage>
        <taxon>Bacteria</taxon>
        <taxon>Pseudomonadati</taxon>
        <taxon>Pseudomonadota</taxon>
        <taxon>Alphaproteobacteria</taxon>
        <taxon>Rhodobacterales</taxon>
        <taxon>Paracoccaceae</taxon>
        <taxon>Paracoccus</taxon>
    </lineage>
</organism>
<evidence type="ECO:0000256" key="1">
    <source>
        <dbReference type="ARBA" id="ARBA00001936"/>
    </source>
</evidence>
<dbReference type="SFLD" id="SFLDS00005">
    <property type="entry name" value="Isoprenoid_Synthase_Type_I"/>
    <property type="match status" value="1"/>
</dbReference>
<dbReference type="AlphaFoldDB" id="A0A099F0H6"/>
<dbReference type="Pfam" id="PF00494">
    <property type="entry name" value="SQS_PSY"/>
    <property type="match status" value="1"/>
</dbReference>
<evidence type="ECO:0000256" key="2">
    <source>
        <dbReference type="ARBA" id="ARBA00001946"/>
    </source>
</evidence>
<proteinExistence type="inferred from homology"/>
<comment type="pathway">
    <text evidence="3">Carotenoid biosynthesis; phytoene biosynthesis.</text>
</comment>
<comment type="similarity">
    <text evidence="4">Belongs to the phytoene/squalene synthase family.</text>
</comment>
<evidence type="ECO:0000256" key="6">
    <source>
        <dbReference type="ARBA" id="ARBA00022746"/>
    </source>
</evidence>
<dbReference type="SFLD" id="SFLDG01212">
    <property type="entry name" value="Phytoene_synthase_like"/>
    <property type="match status" value="1"/>
</dbReference>
<comment type="cofactor">
    <cofactor evidence="8">
        <name>ATP</name>
        <dbReference type="ChEBI" id="CHEBI:30616"/>
    </cofactor>
</comment>
<dbReference type="EMBL" id="JRKS01000046">
    <property type="protein sequence ID" value="KGJ03949.1"/>
    <property type="molecule type" value="Genomic_DNA"/>
</dbReference>
<dbReference type="Proteomes" id="UP000029917">
    <property type="component" value="Unassembled WGS sequence"/>
</dbReference>
<dbReference type="CDD" id="cd00683">
    <property type="entry name" value="Trans_IPPS_HH"/>
    <property type="match status" value="1"/>
</dbReference>